<accession>R0K7W4</accession>
<feature type="region of interest" description="Disordered" evidence="1">
    <location>
        <begin position="1"/>
        <end position="27"/>
    </location>
</feature>
<dbReference type="HOGENOM" id="CLU_1152360_0_0_1"/>
<name>R0K7W4_EXST2</name>
<proteinExistence type="predicted"/>
<reference evidence="2 3" key="1">
    <citation type="journal article" date="2012" name="PLoS Pathog.">
        <title>Diverse lifestyles and strategies of plant pathogenesis encoded in the genomes of eighteen Dothideomycetes fungi.</title>
        <authorList>
            <person name="Ohm R.A."/>
            <person name="Feau N."/>
            <person name="Henrissat B."/>
            <person name="Schoch C.L."/>
            <person name="Horwitz B.A."/>
            <person name="Barry K.W."/>
            <person name="Condon B.J."/>
            <person name="Copeland A.C."/>
            <person name="Dhillon B."/>
            <person name="Glaser F."/>
            <person name="Hesse C.N."/>
            <person name="Kosti I."/>
            <person name="LaButti K."/>
            <person name="Lindquist E.A."/>
            <person name="Lucas S."/>
            <person name="Salamov A.A."/>
            <person name="Bradshaw R.E."/>
            <person name="Ciuffetti L."/>
            <person name="Hamelin R.C."/>
            <person name="Kema G.H.J."/>
            <person name="Lawrence C."/>
            <person name="Scott J.A."/>
            <person name="Spatafora J.W."/>
            <person name="Turgeon B.G."/>
            <person name="de Wit P.J.G.M."/>
            <person name="Zhong S."/>
            <person name="Goodwin S.B."/>
            <person name="Grigoriev I.V."/>
        </authorList>
    </citation>
    <scope>NUCLEOTIDE SEQUENCE [LARGE SCALE GENOMIC DNA]</scope>
    <source>
        <strain evidence="3">28A</strain>
    </source>
</reference>
<dbReference type="Gene3D" id="1.10.10.60">
    <property type="entry name" value="Homeodomain-like"/>
    <property type="match status" value="1"/>
</dbReference>
<keyword evidence="3" id="KW-1185">Reference proteome</keyword>
<reference evidence="2 3" key="2">
    <citation type="journal article" date="2013" name="PLoS Genet.">
        <title>Comparative genome structure, secondary metabolite, and effector coding capacity across Cochliobolus pathogens.</title>
        <authorList>
            <person name="Condon B.J."/>
            <person name="Leng Y."/>
            <person name="Wu D."/>
            <person name="Bushley K.E."/>
            <person name="Ohm R.A."/>
            <person name="Otillar R."/>
            <person name="Martin J."/>
            <person name="Schackwitz W."/>
            <person name="Grimwood J."/>
            <person name="MohdZainudin N."/>
            <person name="Xue C."/>
            <person name="Wang R."/>
            <person name="Manning V.A."/>
            <person name="Dhillon B."/>
            <person name="Tu Z.J."/>
            <person name="Steffenson B.J."/>
            <person name="Salamov A."/>
            <person name="Sun H."/>
            <person name="Lowry S."/>
            <person name="LaButti K."/>
            <person name="Han J."/>
            <person name="Copeland A."/>
            <person name="Lindquist E."/>
            <person name="Barry K."/>
            <person name="Schmutz J."/>
            <person name="Baker S.E."/>
            <person name="Ciuffetti L.M."/>
            <person name="Grigoriev I.V."/>
            <person name="Zhong S."/>
            <person name="Turgeon B.G."/>
        </authorList>
    </citation>
    <scope>NUCLEOTIDE SEQUENCE [LARGE SCALE GENOMIC DNA]</scope>
    <source>
        <strain evidence="3">28A</strain>
    </source>
</reference>
<dbReference type="Proteomes" id="UP000016935">
    <property type="component" value="Unassembled WGS sequence"/>
</dbReference>
<sequence>MPRPPRAARKRRFPRNVDGGRGSRVPGVQAVQAQHDGGGGRCAGARGEKGMRDASALRLRVLAGKVKLTPRYFHGMFKAQMGVTPREYARRAVERSKACAAVSTTTTTATTASVPTMTAEASAPSWEEESMDPSNLNDLGFDSSLISMDEFAIVQDQPWTVDPDLAFNATGLFQPWTAGYEPAQNDTWQLAHDSHISDSLQTTSLGTVYYEKAVPSMSALELNAAALLNYDSPDLLQLQSP</sequence>
<dbReference type="STRING" id="671987.R0K7W4"/>
<feature type="compositionally biased region" description="Basic residues" evidence="1">
    <location>
        <begin position="1"/>
        <end position="14"/>
    </location>
</feature>
<dbReference type="AlphaFoldDB" id="R0K7W4"/>
<dbReference type="EMBL" id="KB908526">
    <property type="protein sequence ID" value="EOA89058.1"/>
    <property type="molecule type" value="Genomic_DNA"/>
</dbReference>
<organism evidence="2 3">
    <name type="scientific">Exserohilum turcicum (strain 28A)</name>
    <name type="common">Northern leaf blight fungus</name>
    <name type="synonym">Setosphaeria turcica</name>
    <dbReference type="NCBI Taxonomy" id="671987"/>
    <lineage>
        <taxon>Eukaryota</taxon>
        <taxon>Fungi</taxon>
        <taxon>Dikarya</taxon>
        <taxon>Ascomycota</taxon>
        <taxon>Pezizomycotina</taxon>
        <taxon>Dothideomycetes</taxon>
        <taxon>Pleosporomycetidae</taxon>
        <taxon>Pleosporales</taxon>
        <taxon>Pleosporineae</taxon>
        <taxon>Pleosporaceae</taxon>
        <taxon>Exserohilum</taxon>
    </lineage>
</organism>
<evidence type="ECO:0000313" key="3">
    <source>
        <dbReference type="Proteomes" id="UP000016935"/>
    </source>
</evidence>
<dbReference type="OrthoDB" id="2447880at2759"/>
<dbReference type="GeneID" id="19400479"/>
<gene>
    <name evidence="2" type="ORF">SETTUDRAFT_168255</name>
</gene>
<protein>
    <submittedName>
        <fullName evidence="2">Uncharacterized protein</fullName>
    </submittedName>
</protein>
<evidence type="ECO:0000313" key="2">
    <source>
        <dbReference type="EMBL" id="EOA89058.1"/>
    </source>
</evidence>
<dbReference type="RefSeq" id="XP_008023662.1">
    <property type="nucleotide sequence ID" value="XM_008025471.1"/>
</dbReference>
<evidence type="ECO:0000256" key="1">
    <source>
        <dbReference type="SAM" id="MobiDB-lite"/>
    </source>
</evidence>